<evidence type="ECO:0000256" key="2">
    <source>
        <dbReference type="ARBA" id="ARBA00022801"/>
    </source>
</evidence>
<evidence type="ECO:0000313" key="7">
    <source>
        <dbReference type="EMBL" id="MBU3804470.1"/>
    </source>
</evidence>
<dbReference type="InterPro" id="IPR012334">
    <property type="entry name" value="Pectin_lyas_fold"/>
</dbReference>
<dbReference type="EMBL" id="JAHLFQ010000155">
    <property type="protein sequence ID" value="MBU3804470.1"/>
    <property type="molecule type" value="Genomic_DNA"/>
</dbReference>
<reference evidence="7" key="1">
    <citation type="journal article" date="2021" name="PeerJ">
        <title>Extensive microbial diversity within the chicken gut microbiome revealed by metagenomics and culture.</title>
        <authorList>
            <person name="Gilroy R."/>
            <person name="Ravi A."/>
            <person name="Getino M."/>
            <person name="Pursley I."/>
            <person name="Horton D.L."/>
            <person name="Alikhan N.F."/>
            <person name="Baker D."/>
            <person name="Gharbi K."/>
            <person name="Hall N."/>
            <person name="Watson M."/>
            <person name="Adriaenssens E.M."/>
            <person name="Foster-Nyarko E."/>
            <person name="Jarju S."/>
            <person name="Secka A."/>
            <person name="Antonio M."/>
            <person name="Oren A."/>
            <person name="Chaudhuri R.R."/>
            <person name="La Ragione R."/>
            <person name="Hildebrand F."/>
            <person name="Pallen M.J."/>
        </authorList>
    </citation>
    <scope>NUCLEOTIDE SEQUENCE</scope>
    <source>
        <strain evidence="7">B5-657</strain>
    </source>
</reference>
<proteinExistence type="inferred from homology"/>
<evidence type="ECO:0000313" key="8">
    <source>
        <dbReference type="Proteomes" id="UP000824229"/>
    </source>
</evidence>
<reference evidence="7" key="2">
    <citation type="submission" date="2021-04" db="EMBL/GenBank/DDBJ databases">
        <authorList>
            <person name="Gilroy R."/>
        </authorList>
    </citation>
    <scope>NUCLEOTIDE SEQUENCE</scope>
    <source>
        <strain evidence="7">B5-657</strain>
    </source>
</reference>
<evidence type="ECO:0000256" key="5">
    <source>
        <dbReference type="RuleBase" id="RU000589"/>
    </source>
</evidence>
<evidence type="ECO:0000259" key="6">
    <source>
        <dbReference type="Pfam" id="PF01095"/>
    </source>
</evidence>
<dbReference type="InterPro" id="IPR000070">
    <property type="entry name" value="Pectinesterase_cat"/>
</dbReference>
<dbReference type="Proteomes" id="UP000824229">
    <property type="component" value="Unassembled WGS sequence"/>
</dbReference>
<comment type="catalytic activity">
    <reaction evidence="5">
        <text>[(1-&gt;4)-alpha-D-galacturonosyl methyl ester](n) + n H2O = [(1-&gt;4)-alpha-D-galacturonosyl](n) + n methanol + n H(+)</text>
        <dbReference type="Rhea" id="RHEA:22380"/>
        <dbReference type="Rhea" id="RHEA-COMP:14570"/>
        <dbReference type="Rhea" id="RHEA-COMP:14573"/>
        <dbReference type="ChEBI" id="CHEBI:15377"/>
        <dbReference type="ChEBI" id="CHEBI:15378"/>
        <dbReference type="ChEBI" id="CHEBI:17790"/>
        <dbReference type="ChEBI" id="CHEBI:140522"/>
        <dbReference type="ChEBI" id="CHEBI:140523"/>
        <dbReference type="EC" id="3.1.1.11"/>
    </reaction>
</comment>
<gene>
    <name evidence="7" type="ORF">H9872_06920</name>
</gene>
<keyword evidence="2 5" id="KW-0378">Hydrolase</keyword>
<feature type="domain" description="Pectinesterase catalytic" evidence="6">
    <location>
        <begin position="5"/>
        <end position="307"/>
    </location>
</feature>
<comment type="caution">
    <text evidence="7">The sequence shown here is derived from an EMBL/GenBank/DDBJ whole genome shotgun (WGS) entry which is preliminary data.</text>
</comment>
<protein>
    <recommendedName>
        <fullName evidence="5">Pectinesterase</fullName>
        <ecNumber evidence="5">3.1.1.11</ecNumber>
    </recommendedName>
</protein>
<dbReference type="GO" id="GO:0042545">
    <property type="term" value="P:cell wall modification"/>
    <property type="evidence" value="ECO:0007669"/>
    <property type="project" value="UniProtKB-UniRule"/>
</dbReference>
<organism evidence="7 8">
    <name type="scientific">Candidatus Cellulosilyticum pullistercoris</name>
    <dbReference type="NCBI Taxonomy" id="2838521"/>
    <lineage>
        <taxon>Bacteria</taxon>
        <taxon>Bacillati</taxon>
        <taxon>Bacillota</taxon>
        <taxon>Clostridia</taxon>
        <taxon>Lachnospirales</taxon>
        <taxon>Cellulosilyticaceae</taxon>
        <taxon>Cellulosilyticum</taxon>
    </lineage>
</organism>
<dbReference type="SUPFAM" id="SSF51126">
    <property type="entry name" value="Pectin lyase-like"/>
    <property type="match status" value="1"/>
</dbReference>
<dbReference type="GO" id="GO:0030599">
    <property type="term" value="F:pectinesterase activity"/>
    <property type="evidence" value="ECO:0007669"/>
    <property type="project" value="UniProtKB-UniRule"/>
</dbReference>
<dbReference type="Gene3D" id="2.160.20.10">
    <property type="entry name" value="Single-stranded right-handed beta-helix, Pectin lyase-like"/>
    <property type="match status" value="1"/>
</dbReference>
<feature type="active site" evidence="4">
    <location>
        <position position="164"/>
    </location>
</feature>
<evidence type="ECO:0000256" key="4">
    <source>
        <dbReference type="PROSITE-ProRule" id="PRU10040"/>
    </source>
</evidence>
<name>A0A9E2NLJ6_9FIRM</name>
<accession>A0A9E2NLJ6</accession>
<dbReference type="PROSITE" id="PS00503">
    <property type="entry name" value="PECTINESTERASE_2"/>
    <property type="match status" value="1"/>
</dbReference>
<comment type="pathway">
    <text evidence="5">Glycan metabolism; pectin degradation; 2-dehydro-3-deoxy-D-gluconate from pectin: step 1/5.</text>
</comment>
<dbReference type="InterPro" id="IPR033131">
    <property type="entry name" value="Pectinesterase_Asp_AS"/>
</dbReference>
<keyword evidence="3 5" id="KW-0063">Aspartyl esterase</keyword>
<dbReference type="Pfam" id="PF01095">
    <property type="entry name" value="Pectinesterase"/>
    <property type="match status" value="1"/>
</dbReference>
<comment type="similarity">
    <text evidence="1">Belongs to the pectinesterase family.</text>
</comment>
<dbReference type="EC" id="3.1.1.11" evidence="5"/>
<dbReference type="PANTHER" id="PTHR31321:SF57">
    <property type="entry name" value="PECTINESTERASE 53-RELATED"/>
    <property type="match status" value="1"/>
</dbReference>
<dbReference type="AlphaFoldDB" id="A0A9E2NLJ6"/>
<dbReference type="GO" id="GO:0009279">
    <property type="term" value="C:cell outer membrane"/>
    <property type="evidence" value="ECO:0007669"/>
    <property type="project" value="TreeGrafter"/>
</dbReference>
<sequence>MNKQLIVAQDGSGDFTTVQAAIDAVKTVQNEYTIIQIKSGVYKEVIHIRENQSFIQLVGEGADKTIISFDNYAGKLNEEGVRLGTNNSATVFIDGDYIRAERITFENSYYRPGLDASGRQAVAVNTTGRGVTFKQCAFKGYQDTLYARDGRCYFYECFIEGDIDFIFGGARAVFEKCQIHSLYGGSKVDNGYVTAASTKASQPYGFLFENCHLTADAAMPNHTVYLGRPWHPSARTEPVCTSTVFKNCQLGAHIKEEGWTFMGEVQPETERLYEFNNTGEGAILNAKRRQLTKEEAENYTKENILEGFIERDN</sequence>
<dbReference type="InterPro" id="IPR011050">
    <property type="entry name" value="Pectin_lyase_fold/virulence"/>
</dbReference>
<dbReference type="GO" id="GO:0045490">
    <property type="term" value="P:pectin catabolic process"/>
    <property type="evidence" value="ECO:0007669"/>
    <property type="project" value="UniProtKB-UniRule"/>
</dbReference>
<dbReference type="PANTHER" id="PTHR31321">
    <property type="entry name" value="ACYL-COA THIOESTER HYDROLASE YBHC-RELATED"/>
    <property type="match status" value="1"/>
</dbReference>
<evidence type="ECO:0000256" key="1">
    <source>
        <dbReference type="ARBA" id="ARBA00008891"/>
    </source>
</evidence>
<evidence type="ECO:0000256" key="3">
    <source>
        <dbReference type="ARBA" id="ARBA00023085"/>
    </source>
</evidence>